<keyword evidence="4" id="KW-0256">Endoplasmic reticulum</keyword>
<dbReference type="InterPro" id="IPR052374">
    <property type="entry name" value="SERAC1"/>
</dbReference>
<dbReference type="Gene3D" id="1.25.40.10">
    <property type="entry name" value="Tetratricopeptide repeat domain"/>
    <property type="match status" value="1"/>
</dbReference>
<evidence type="ECO:0000256" key="2">
    <source>
        <dbReference type="ARBA" id="ARBA00004240"/>
    </source>
</evidence>
<name>A0A9P5LIV2_9HYPO</name>
<dbReference type="GO" id="GO:0005783">
    <property type="term" value="C:endoplasmic reticulum"/>
    <property type="evidence" value="ECO:0007669"/>
    <property type="project" value="UniProtKB-SubCell"/>
</dbReference>
<evidence type="ECO:0000256" key="4">
    <source>
        <dbReference type="ARBA" id="ARBA00022824"/>
    </source>
</evidence>
<reference evidence="8" key="1">
    <citation type="submission" date="2020-03" db="EMBL/GenBank/DDBJ databases">
        <title>Draft Genome Sequence of Cylindrodendrum hubeiense.</title>
        <authorList>
            <person name="Buettner E."/>
            <person name="Kellner H."/>
        </authorList>
    </citation>
    <scope>NUCLEOTIDE SEQUENCE</scope>
    <source>
        <strain evidence="8">IHI 201604</strain>
    </source>
</reference>
<dbReference type="SUPFAM" id="SSF52540">
    <property type="entry name" value="P-loop containing nucleoside triphosphate hydrolases"/>
    <property type="match status" value="1"/>
</dbReference>
<dbReference type="SUPFAM" id="SSF53474">
    <property type="entry name" value="alpha/beta-Hydrolases"/>
    <property type="match status" value="1"/>
</dbReference>
<dbReference type="Gene3D" id="3.40.50.300">
    <property type="entry name" value="P-loop containing nucleotide triphosphate hydrolases"/>
    <property type="match status" value="1"/>
</dbReference>
<evidence type="ECO:0000256" key="6">
    <source>
        <dbReference type="ARBA" id="ARBA00023136"/>
    </source>
</evidence>
<dbReference type="OrthoDB" id="427518at2759"/>
<dbReference type="AlphaFoldDB" id="A0A9P5LIV2"/>
<evidence type="ECO:0000256" key="7">
    <source>
        <dbReference type="SAM" id="MobiDB-lite"/>
    </source>
</evidence>
<dbReference type="Proteomes" id="UP000722485">
    <property type="component" value="Unassembled WGS sequence"/>
</dbReference>
<evidence type="ECO:0000313" key="9">
    <source>
        <dbReference type="Proteomes" id="UP000722485"/>
    </source>
</evidence>
<evidence type="ECO:0008006" key="10">
    <source>
        <dbReference type="Google" id="ProtNLM"/>
    </source>
</evidence>
<dbReference type="GO" id="GO:0016020">
    <property type="term" value="C:membrane"/>
    <property type="evidence" value="ECO:0007669"/>
    <property type="project" value="UniProtKB-SubCell"/>
</dbReference>
<comment type="subcellular location">
    <subcellularLocation>
        <location evidence="2">Endoplasmic reticulum</location>
    </subcellularLocation>
    <subcellularLocation>
        <location evidence="3">Membrane</location>
    </subcellularLocation>
    <subcellularLocation>
        <location evidence="1">Mitochondrion</location>
    </subcellularLocation>
</comment>
<dbReference type="PANTHER" id="PTHR48182">
    <property type="entry name" value="PROTEIN SERAC1"/>
    <property type="match status" value="1"/>
</dbReference>
<evidence type="ECO:0000256" key="5">
    <source>
        <dbReference type="ARBA" id="ARBA00023128"/>
    </source>
</evidence>
<evidence type="ECO:0000313" key="8">
    <source>
        <dbReference type="EMBL" id="KAF7554701.1"/>
    </source>
</evidence>
<dbReference type="EMBL" id="JAANBB010000029">
    <property type="protein sequence ID" value="KAF7554701.1"/>
    <property type="molecule type" value="Genomic_DNA"/>
</dbReference>
<keyword evidence="9" id="KW-1185">Reference proteome</keyword>
<sequence>MRHTSRRTNTEESGQSSASATLALGLEEWYNGDDPDVDIIFIHGLMGHREKTWRGTADDGRKLEPWPRTLLPSIIPNSRIFTFGYDAHVVNWKEMQGKVSVKAIRDHAKELVSSIEHERNQTNTTGRPMIFVCHSLGGLVCKDAIVFSAQRRDRKDLVDFSQHTAGIIFMGTPHRGSAIADHAARFTGLVGSFKQTNPKLLRVLQAESDTLQLIHEDFYDLVNGRRTSANEQDIQVMCFWEELPSPITGSIVPRESAVLPGFGDRGIHADHKGMTKFSSASDPGYQSFLQELKAVISKTMQWGAGPPRTDPPARHNRTSPVFPPDTNTMNANCPWFLVPYARNELFAGRSAILQQLSSWIGSPVENRQRGIHKRAALHGLGGIGKTQVVLEWAYEMRERDEDLSIFWVHASTTERFTEAYTSIARTCQIPGHSIGGSDLLKRVKEWLESSHQQHPWLMIVDNADDIQVFLEKSEDAGYLAKMHKYLPSSPNGSVLFTSRSKQAAVDLTEGRSLIAVTEPSPEECIEMIRGRLSDYSHTTTDIESLAKELGYLPLALSQAISYLQKKSLSVPQYLETLRAGSGDSLMRMLQDDFTEAGRNKASENQVPNAVARTWLVSFRAIEQENSLAIELLYLLHLALQWELKRSGHLAEYAVLSMLVLHQELPNLSAETTLRTTKMIPHINTSLDCGKGLAEVDRYWPSVTKAVLLSGIAWFMNSQRIPLRESEWMWLEAIKRCEETVGPAVKTTLTAKRRFADCLKDEGEYEKAVELLESVYELSEALEISLGVGEPLSQAYTMLGRIGDAARFLDMITDLYYERADEPVVAHIAKARVECNYQNIAERGGLMALQGQLDNSLALQRWLLHKVGHLGIDIAFRSVGNAIHALTATGGHDNENEALALQRVWVQLSAHAYGAHHQATLYRKATLNKLISYMSKGRPLHQVSEITRHIVKVADEERMRRDHARRSPRLDAARAEGRDGDSAVDARNKEEPPPSDSQFIMGIINEYRLGHSDVDNLPDDDWRKPWAWTHYEPFRQAWLLIKQSYHGHDSEEETSETSSFSKDIEQESSWVDTDDERAE</sequence>
<feature type="region of interest" description="Disordered" evidence="7">
    <location>
        <begin position="956"/>
        <end position="998"/>
    </location>
</feature>
<dbReference type="InterPro" id="IPR027417">
    <property type="entry name" value="P-loop_NTPase"/>
</dbReference>
<accession>A0A9P5LIV2</accession>
<evidence type="ECO:0000256" key="1">
    <source>
        <dbReference type="ARBA" id="ARBA00004173"/>
    </source>
</evidence>
<keyword evidence="6" id="KW-0472">Membrane</keyword>
<comment type="caution">
    <text evidence="8">The sequence shown here is derived from an EMBL/GenBank/DDBJ whole genome shotgun (WGS) entry which is preliminary data.</text>
</comment>
<dbReference type="InterPro" id="IPR011990">
    <property type="entry name" value="TPR-like_helical_dom_sf"/>
</dbReference>
<evidence type="ECO:0000256" key="3">
    <source>
        <dbReference type="ARBA" id="ARBA00004370"/>
    </source>
</evidence>
<gene>
    <name evidence="8" type="ORF">G7Z17_g2746</name>
</gene>
<dbReference type="GO" id="GO:0005739">
    <property type="term" value="C:mitochondrion"/>
    <property type="evidence" value="ECO:0007669"/>
    <property type="project" value="UniProtKB-SubCell"/>
</dbReference>
<dbReference type="PANTHER" id="PTHR48182:SF2">
    <property type="entry name" value="PROTEIN SERAC1"/>
    <property type="match status" value="1"/>
</dbReference>
<protein>
    <recommendedName>
        <fullName evidence="10">NB-ARC domain-containing protein</fullName>
    </recommendedName>
</protein>
<dbReference type="InterPro" id="IPR029058">
    <property type="entry name" value="AB_hydrolase_fold"/>
</dbReference>
<organism evidence="8 9">
    <name type="scientific">Cylindrodendrum hubeiense</name>
    <dbReference type="NCBI Taxonomy" id="595255"/>
    <lineage>
        <taxon>Eukaryota</taxon>
        <taxon>Fungi</taxon>
        <taxon>Dikarya</taxon>
        <taxon>Ascomycota</taxon>
        <taxon>Pezizomycotina</taxon>
        <taxon>Sordariomycetes</taxon>
        <taxon>Hypocreomycetidae</taxon>
        <taxon>Hypocreales</taxon>
        <taxon>Nectriaceae</taxon>
        <taxon>Cylindrodendrum</taxon>
    </lineage>
</organism>
<keyword evidence="5" id="KW-0496">Mitochondrion</keyword>
<feature type="compositionally biased region" description="Basic and acidic residues" evidence="7">
    <location>
        <begin position="967"/>
        <end position="991"/>
    </location>
</feature>
<dbReference type="Gene3D" id="3.40.50.1820">
    <property type="entry name" value="alpha/beta hydrolase"/>
    <property type="match status" value="1"/>
</dbReference>
<proteinExistence type="predicted"/>
<feature type="region of interest" description="Disordered" evidence="7">
    <location>
        <begin position="1046"/>
        <end position="1078"/>
    </location>
</feature>